<dbReference type="Proteomes" id="UP001054252">
    <property type="component" value="Unassembled WGS sequence"/>
</dbReference>
<dbReference type="Pfam" id="PF00657">
    <property type="entry name" value="Lipase_GDSL"/>
    <property type="match status" value="1"/>
</dbReference>
<dbReference type="GO" id="GO:0016298">
    <property type="term" value="F:lipase activity"/>
    <property type="evidence" value="ECO:0007669"/>
    <property type="project" value="TreeGrafter"/>
</dbReference>
<keyword evidence="2" id="KW-0732">Signal</keyword>
<dbReference type="InterPro" id="IPR044552">
    <property type="entry name" value="GLIP1-5/GLL25"/>
</dbReference>
<organism evidence="3 4">
    <name type="scientific">Rubroshorea leprosula</name>
    <dbReference type="NCBI Taxonomy" id="152421"/>
    <lineage>
        <taxon>Eukaryota</taxon>
        <taxon>Viridiplantae</taxon>
        <taxon>Streptophyta</taxon>
        <taxon>Embryophyta</taxon>
        <taxon>Tracheophyta</taxon>
        <taxon>Spermatophyta</taxon>
        <taxon>Magnoliopsida</taxon>
        <taxon>eudicotyledons</taxon>
        <taxon>Gunneridae</taxon>
        <taxon>Pentapetalae</taxon>
        <taxon>rosids</taxon>
        <taxon>malvids</taxon>
        <taxon>Malvales</taxon>
        <taxon>Dipterocarpaceae</taxon>
        <taxon>Rubroshorea</taxon>
    </lineage>
</organism>
<dbReference type="AlphaFoldDB" id="A0AAV5JB95"/>
<protein>
    <submittedName>
        <fullName evidence="3">Uncharacterized protein</fullName>
    </submittedName>
</protein>
<dbReference type="InterPro" id="IPR035669">
    <property type="entry name" value="SGNH_plant_lipase-like"/>
</dbReference>
<dbReference type="Gene3D" id="3.40.50.1110">
    <property type="entry name" value="SGNH hydrolase"/>
    <property type="match status" value="1"/>
</dbReference>
<evidence type="ECO:0000313" key="4">
    <source>
        <dbReference type="Proteomes" id="UP001054252"/>
    </source>
</evidence>
<dbReference type="InterPro" id="IPR001087">
    <property type="entry name" value="GDSL"/>
</dbReference>
<accession>A0AAV5JB95</accession>
<keyword evidence="4" id="KW-1185">Reference proteome</keyword>
<name>A0AAV5JB95_9ROSI</name>
<evidence type="ECO:0000256" key="1">
    <source>
        <dbReference type="ARBA" id="ARBA00008668"/>
    </source>
</evidence>
<dbReference type="PANTHER" id="PTHR45966:SF12">
    <property type="entry name" value="GDSL ESTERASE_LIPASE 1-LIKE ISOFORM X2"/>
    <property type="match status" value="1"/>
</dbReference>
<sequence>MFVFGDSVFDPGNNNYIDTSIGGKANFPPYGETFFRYPTGRVCDGRILPDFAAAYVGLPYWRPYLDPDNHNFVVGANFGSAGGAVLVETNPYTINLELQVFYMKKVASLLKEELGDENASELLKGAIYLSSLGGVDYMAFSNSTSDPTEAEMEAYVKIVIGNITNAVKDIYALGGRKFAFQNVGPLGCQPENKQSYNTTGCVELLQTLASMHNDVLNTVAEELASELPGFKYLIYDYFTTVMERTENPTKYGFKEGDIACCGSGTHRGDGCGYLTVAYELCSNPNEYVFFDGGHPTEAANIQLTELLWNGTTNVTWPINLSQLVELDSTDVKVSTENVDILIDQRVASGRVSKANV</sequence>
<dbReference type="PANTHER" id="PTHR45966">
    <property type="entry name" value="GDSL-LIKE LIPASE/ACYLHYDROLASE"/>
    <property type="match status" value="1"/>
</dbReference>
<comment type="caution">
    <text evidence="3">The sequence shown here is derived from an EMBL/GenBank/DDBJ whole genome shotgun (WGS) entry which is preliminary data.</text>
</comment>
<evidence type="ECO:0000256" key="2">
    <source>
        <dbReference type="ARBA" id="ARBA00022729"/>
    </source>
</evidence>
<dbReference type="InterPro" id="IPR036514">
    <property type="entry name" value="SGNH_hydro_sf"/>
</dbReference>
<evidence type="ECO:0000313" key="3">
    <source>
        <dbReference type="EMBL" id="GKV09736.1"/>
    </source>
</evidence>
<reference evidence="3 4" key="1">
    <citation type="journal article" date="2021" name="Commun. Biol.">
        <title>The genome of Shorea leprosula (Dipterocarpaceae) highlights the ecological relevance of drought in aseasonal tropical rainforests.</title>
        <authorList>
            <person name="Ng K.K.S."/>
            <person name="Kobayashi M.J."/>
            <person name="Fawcett J.A."/>
            <person name="Hatakeyama M."/>
            <person name="Paape T."/>
            <person name="Ng C.H."/>
            <person name="Ang C.C."/>
            <person name="Tnah L.H."/>
            <person name="Lee C.T."/>
            <person name="Nishiyama T."/>
            <person name="Sese J."/>
            <person name="O'Brien M.J."/>
            <person name="Copetti D."/>
            <person name="Mohd Noor M.I."/>
            <person name="Ong R.C."/>
            <person name="Putra M."/>
            <person name="Sireger I.Z."/>
            <person name="Indrioko S."/>
            <person name="Kosugi Y."/>
            <person name="Izuno A."/>
            <person name="Isagi Y."/>
            <person name="Lee S.L."/>
            <person name="Shimizu K.K."/>
        </authorList>
    </citation>
    <scope>NUCLEOTIDE SEQUENCE [LARGE SCALE GENOMIC DNA]</scope>
    <source>
        <strain evidence="3">214</strain>
    </source>
</reference>
<gene>
    <name evidence="3" type="ORF">SLEP1_g21192</name>
</gene>
<comment type="similarity">
    <text evidence="1">Belongs to the 'GDSL' lipolytic enzyme family.</text>
</comment>
<proteinExistence type="inferred from homology"/>
<dbReference type="EMBL" id="BPVZ01000031">
    <property type="protein sequence ID" value="GKV09736.1"/>
    <property type="molecule type" value="Genomic_DNA"/>
</dbReference>
<dbReference type="CDD" id="cd01837">
    <property type="entry name" value="SGNH_plant_lipase_like"/>
    <property type="match status" value="1"/>
</dbReference>